<dbReference type="PaxDb" id="4113-PGSC0003DMT400089098"/>
<dbReference type="HOGENOM" id="CLU_109579_0_0_1"/>
<accession>M1DHF9</accession>
<dbReference type="EnsemblPlants" id="PGSC0003DMT400089098">
    <property type="protein sequence ID" value="PGSC0003DMT400089098"/>
    <property type="gene ID" value="PGSC0003DMG400038669"/>
</dbReference>
<dbReference type="Gramene" id="PGSC0003DMT400089098">
    <property type="protein sequence ID" value="PGSC0003DMT400089098"/>
    <property type="gene ID" value="PGSC0003DMG400038669"/>
</dbReference>
<reference evidence="1" key="2">
    <citation type="submission" date="2015-06" db="UniProtKB">
        <authorList>
            <consortium name="EnsemblPlants"/>
        </authorList>
    </citation>
    <scope>IDENTIFICATION</scope>
    <source>
        <strain evidence="1">DM1-3 516 R44</strain>
    </source>
</reference>
<proteinExistence type="predicted"/>
<dbReference type="Proteomes" id="UP000011115">
    <property type="component" value="Unassembled WGS sequence"/>
</dbReference>
<name>M1DHF9_SOLTU</name>
<reference evidence="2" key="1">
    <citation type="journal article" date="2011" name="Nature">
        <title>Genome sequence and analysis of the tuber crop potato.</title>
        <authorList>
            <consortium name="The Potato Genome Sequencing Consortium"/>
        </authorList>
    </citation>
    <scope>NUCLEOTIDE SEQUENCE [LARGE SCALE GENOMIC DNA]</scope>
    <source>
        <strain evidence="2">cv. DM1-3 516 R44</strain>
    </source>
</reference>
<dbReference type="AlphaFoldDB" id="M1DHF9"/>
<sequence length="220" mass="25030">MAMLCDSQSKLLAQFGPAMSKKVDVDMILKSQEQILGEAFDGKEKAMSRERDREAARISISSIKRTVNFDDGFLAERELLAIMGAPRQILDKAFDGEEMKKKKKKKVTFCEEQLRYLQEEKAKWKLKKDREAARIAIASMKRMVNFGDAIQAEREFLTMIGAPLPNFGKVVDEEEKDKEVELLEKQLQEVKVKSPMDLAPGARIAIPSMERMVDLEDGEI</sequence>
<dbReference type="InParanoid" id="M1DHF9"/>
<evidence type="ECO:0000313" key="2">
    <source>
        <dbReference type="Proteomes" id="UP000011115"/>
    </source>
</evidence>
<dbReference type="OrthoDB" id="1294502at2759"/>
<organism evidence="1 2">
    <name type="scientific">Solanum tuberosum</name>
    <name type="common">Potato</name>
    <dbReference type="NCBI Taxonomy" id="4113"/>
    <lineage>
        <taxon>Eukaryota</taxon>
        <taxon>Viridiplantae</taxon>
        <taxon>Streptophyta</taxon>
        <taxon>Embryophyta</taxon>
        <taxon>Tracheophyta</taxon>
        <taxon>Spermatophyta</taxon>
        <taxon>Magnoliopsida</taxon>
        <taxon>eudicotyledons</taxon>
        <taxon>Gunneridae</taxon>
        <taxon>Pentapetalae</taxon>
        <taxon>asterids</taxon>
        <taxon>lamiids</taxon>
        <taxon>Solanales</taxon>
        <taxon>Solanaceae</taxon>
        <taxon>Solanoideae</taxon>
        <taxon>Solaneae</taxon>
        <taxon>Solanum</taxon>
    </lineage>
</organism>
<protein>
    <submittedName>
        <fullName evidence="1">Uncharacterized protein</fullName>
    </submittedName>
</protein>
<keyword evidence="2" id="KW-1185">Reference proteome</keyword>
<evidence type="ECO:0000313" key="1">
    <source>
        <dbReference type="EnsemblPlants" id="PGSC0003DMT400089098"/>
    </source>
</evidence>